<feature type="transmembrane region" description="Helical" evidence="7">
    <location>
        <begin position="184"/>
        <end position="207"/>
    </location>
</feature>
<organism evidence="10 11">
    <name type="scientific">Cellulomonas triticagri</name>
    <dbReference type="NCBI Taxonomy" id="2483352"/>
    <lineage>
        <taxon>Bacteria</taxon>
        <taxon>Bacillati</taxon>
        <taxon>Actinomycetota</taxon>
        <taxon>Actinomycetes</taxon>
        <taxon>Micrococcales</taxon>
        <taxon>Cellulomonadaceae</taxon>
        <taxon>Cellulomonas</taxon>
    </lineage>
</organism>
<evidence type="ECO:0000256" key="7">
    <source>
        <dbReference type="RuleBase" id="RU363032"/>
    </source>
</evidence>
<evidence type="ECO:0000256" key="1">
    <source>
        <dbReference type="ARBA" id="ARBA00004651"/>
    </source>
</evidence>
<evidence type="ECO:0000256" key="3">
    <source>
        <dbReference type="ARBA" id="ARBA00022475"/>
    </source>
</evidence>
<feature type="transmembrane region" description="Helical" evidence="7">
    <location>
        <begin position="238"/>
        <end position="258"/>
    </location>
</feature>
<gene>
    <name evidence="10" type="ORF">EBM89_12465</name>
</gene>
<dbReference type="GO" id="GO:0005886">
    <property type="term" value="C:plasma membrane"/>
    <property type="evidence" value="ECO:0007669"/>
    <property type="project" value="UniProtKB-SubCell"/>
</dbReference>
<comment type="subcellular location">
    <subcellularLocation>
        <location evidence="1 7">Cell membrane</location>
        <topology evidence="1 7">Multi-pass membrane protein</topology>
    </subcellularLocation>
</comment>
<accession>A0A3M2J695</accession>
<dbReference type="AlphaFoldDB" id="A0A3M2J695"/>
<dbReference type="SUPFAM" id="SSF161098">
    <property type="entry name" value="MetI-like"/>
    <property type="match status" value="1"/>
</dbReference>
<evidence type="ECO:0000256" key="4">
    <source>
        <dbReference type="ARBA" id="ARBA00022692"/>
    </source>
</evidence>
<keyword evidence="6 7" id="KW-0472">Membrane</keyword>
<dbReference type="EMBL" id="RFFI01000066">
    <property type="protein sequence ID" value="RMI08949.1"/>
    <property type="molecule type" value="Genomic_DNA"/>
</dbReference>
<dbReference type="RefSeq" id="WP_122149749.1">
    <property type="nucleotide sequence ID" value="NZ_RFFI01000066.1"/>
</dbReference>
<keyword evidence="2 7" id="KW-0813">Transport</keyword>
<evidence type="ECO:0000313" key="11">
    <source>
        <dbReference type="Proteomes" id="UP000269289"/>
    </source>
</evidence>
<evidence type="ECO:0000256" key="8">
    <source>
        <dbReference type="SAM" id="MobiDB-lite"/>
    </source>
</evidence>
<keyword evidence="5 7" id="KW-1133">Transmembrane helix</keyword>
<feature type="transmembrane region" description="Helical" evidence="7">
    <location>
        <begin position="136"/>
        <end position="157"/>
    </location>
</feature>
<keyword evidence="3" id="KW-1003">Cell membrane</keyword>
<dbReference type="InterPro" id="IPR051393">
    <property type="entry name" value="ABC_transporter_permease"/>
</dbReference>
<comment type="caution">
    <text evidence="10">The sequence shown here is derived from an EMBL/GenBank/DDBJ whole genome shotgun (WGS) entry which is preliminary data.</text>
</comment>
<name>A0A3M2J695_9CELL</name>
<dbReference type="Pfam" id="PF00528">
    <property type="entry name" value="BPD_transp_1"/>
    <property type="match status" value="1"/>
</dbReference>
<comment type="similarity">
    <text evidence="7">Belongs to the binding-protein-dependent transport system permease family.</text>
</comment>
<dbReference type="PROSITE" id="PS50928">
    <property type="entry name" value="ABC_TM1"/>
    <property type="match status" value="1"/>
</dbReference>
<dbReference type="InterPro" id="IPR035906">
    <property type="entry name" value="MetI-like_sf"/>
</dbReference>
<feature type="region of interest" description="Disordered" evidence="8">
    <location>
        <begin position="1"/>
        <end position="34"/>
    </location>
</feature>
<dbReference type="CDD" id="cd06261">
    <property type="entry name" value="TM_PBP2"/>
    <property type="match status" value="1"/>
</dbReference>
<dbReference type="PANTHER" id="PTHR30193">
    <property type="entry name" value="ABC TRANSPORTER PERMEASE PROTEIN"/>
    <property type="match status" value="1"/>
</dbReference>
<feature type="domain" description="ABC transmembrane type-1" evidence="9">
    <location>
        <begin position="98"/>
        <end position="311"/>
    </location>
</feature>
<evidence type="ECO:0000313" key="10">
    <source>
        <dbReference type="EMBL" id="RMI08949.1"/>
    </source>
</evidence>
<protein>
    <submittedName>
        <fullName evidence="10">Sugar ABC transporter permease</fullName>
    </submittedName>
</protein>
<feature type="transmembrane region" description="Helical" evidence="7">
    <location>
        <begin position="40"/>
        <end position="61"/>
    </location>
</feature>
<dbReference type="Proteomes" id="UP000269289">
    <property type="component" value="Unassembled WGS sequence"/>
</dbReference>
<dbReference type="OrthoDB" id="4319190at2"/>
<reference evidence="10 11" key="1">
    <citation type="submission" date="2018-10" db="EMBL/GenBank/DDBJ databases">
        <title>Isolation, diversity and antifungal activity of actinobacteria from wheat.</title>
        <authorList>
            <person name="Han C."/>
        </authorList>
    </citation>
    <scope>NUCLEOTIDE SEQUENCE [LARGE SCALE GENOMIC DNA]</scope>
    <source>
        <strain evidence="10 11">NEAU-YY56</strain>
    </source>
</reference>
<keyword evidence="4 7" id="KW-0812">Transmembrane</keyword>
<evidence type="ECO:0000259" key="9">
    <source>
        <dbReference type="PROSITE" id="PS50928"/>
    </source>
</evidence>
<dbReference type="Gene3D" id="1.10.3720.10">
    <property type="entry name" value="MetI-like"/>
    <property type="match status" value="1"/>
</dbReference>
<dbReference type="PANTHER" id="PTHR30193:SF41">
    <property type="entry name" value="DIACETYLCHITOBIOSE UPTAKE SYSTEM PERMEASE PROTEIN NGCF"/>
    <property type="match status" value="1"/>
</dbReference>
<evidence type="ECO:0000256" key="2">
    <source>
        <dbReference type="ARBA" id="ARBA00022448"/>
    </source>
</evidence>
<dbReference type="SUPFAM" id="SSF160964">
    <property type="entry name" value="MalF N-terminal region-like"/>
    <property type="match status" value="1"/>
</dbReference>
<evidence type="ECO:0000256" key="5">
    <source>
        <dbReference type="ARBA" id="ARBA00022989"/>
    </source>
</evidence>
<evidence type="ECO:0000256" key="6">
    <source>
        <dbReference type="ARBA" id="ARBA00023136"/>
    </source>
</evidence>
<feature type="transmembrane region" description="Helical" evidence="7">
    <location>
        <begin position="102"/>
        <end position="124"/>
    </location>
</feature>
<keyword evidence="11" id="KW-1185">Reference proteome</keyword>
<sequence length="322" mass="35239">MTTAHAAGPRKRAYRAPAPLGGRPDRSLQRTRTGGRRNRTALAFLAPALIIMAVFVAWPMVSALQLSFTDASGFGQAEWVGLDNYARIFTDADIRDAVVNTVVYALLFTPTAVVVALALALLLTNDRLPLRGLFRTSLFLPFIISLAVAALAWSYLIDPQVGLLHYWLRGIGIDLGNVLQDPTLAMPAVALVAVWKNFGFYMVIFMAGLQEIPGSLYEAAKMDGAGAWSRFRHITLPMLSNTMAFVLIFAMIAALQAFDQIYVMTGGGPYGNTQTVVMEIYESGFRKLELGFASALSYVLLLATLVLSVVQFVFFGRREKES</sequence>
<dbReference type="InterPro" id="IPR000515">
    <property type="entry name" value="MetI-like"/>
</dbReference>
<feature type="transmembrane region" description="Helical" evidence="7">
    <location>
        <begin position="295"/>
        <end position="315"/>
    </location>
</feature>
<dbReference type="GO" id="GO:0055085">
    <property type="term" value="P:transmembrane transport"/>
    <property type="evidence" value="ECO:0007669"/>
    <property type="project" value="InterPro"/>
</dbReference>
<proteinExistence type="inferred from homology"/>